<comment type="caution">
    <text evidence="2">The sequence shown here is derived from an EMBL/GenBank/DDBJ whole genome shotgun (WGS) entry which is preliminary data.</text>
</comment>
<accession>A0A7X0D285</accession>
<proteinExistence type="predicted"/>
<dbReference type="RefSeq" id="WP_244654541.1">
    <property type="nucleotide sequence ID" value="NZ_BMHW01000009.1"/>
</dbReference>
<dbReference type="EMBL" id="JACHEG010000008">
    <property type="protein sequence ID" value="MBB6165219.1"/>
    <property type="molecule type" value="Genomic_DNA"/>
</dbReference>
<dbReference type="Pfam" id="PF14023">
    <property type="entry name" value="Bestrophin-like"/>
    <property type="match status" value="1"/>
</dbReference>
<protein>
    <recommendedName>
        <fullName evidence="4">DUF4239 domain-containing protein</fullName>
    </recommendedName>
</protein>
<keyword evidence="1" id="KW-0472">Membrane</keyword>
<keyword evidence="1" id="KW-1133">Transmembrane helix</keyword>
<name>A0A7X0D285_9HYPH</name>
<evidence type="ECO:0000313" key="2">
    <source>
        <dbReference type="EMBL" id="MBB6165219.1"/>
    </source>
</evidence>
<dbReference type="InterPro" id="IPR025333">
    <property type="entry name" value="DUF4239"/>
</dbReference>
<reference evidence="2 3" key="1">
    <citation type="submission" date="2020-08" db="EMBL/GenBank/DDBJ databases">
        <title>Genomic Encyclopedia of Type Strains, Phase IV (KMG-IV): sequencing the most valuable type-strain genomes for metagenomic binning, comparative biology and taxonomic classification.</title>
        <authorList>
            <person name="Goeker M."/>
        </authorList>
    </citation>
    <scope>NUCLEOTIDE SEQUENCE [LARGE SCALE GENOMIC DNA]</scope>
    <source>
        <strain evidence="2 3">DSM 100734</strain>
    </source>
</reference>
<feature type="transmembrane region" description="Helical" evidence="1">
    <location>
        <begin position="203"/>
        <end position="223"/>
    </location>
</feature>
<evidence type="ECO:0008006" key="4">
    <source>
        <dbReference type="Google" id="ProtNLM"/>
    </source>
</evidence>
<feature type="transmembrane region" description="Helical" evidence="1">
    <location>
        <begin position="174"/>
        <end position="196"/>
    </location>
</feature>
<sequence>MEEIIGSTAVFFILISAAFGVMWLCPRLPAHHRDDETNTIVRLIANIFAIMTSLVFGLMINSSKATYETIDRNVHSYATQIILLDRSLRTYGLGAVQARQSLKDYLAAAIDAPERANQAPGSRSAEQRLATIGDHLAMLQPTDGYHLSLVTDAQRQYRQIVEQRWSLVEQSEGIIPTPLVVMLIAWLTLIFASFGYRAPFNPVIAGMFVVSAGLMAASIYLVLDMDVPFAGAIQISDAPLKRALVQLEL</sequence>
<feature type="transmembrane region" description="Helical" evidence="1">
    <location>
        <begin position="6"/>
        <end position="28"/>
    </location>
</feature>
<dbReference type="Proteomes" id="UP000547879">
    <property type="component" value="Unassembled WGS sequence"/>
</dbReference>
<organism evidence="2 3">
    <name type="scientific">Rhizobium wenxiniae</name>
    <dbReference type="NCBI Taxonomy" id="1737357"/>
    <lineage>
        <taxon>Bacteria</taxon>
        <taxon>Pseudomonadati</taxon>
        <taxon>Pseudomonadota</taxon>
        <taxon>Alphaproteobacteria</taxon>
        <taxon>Hyphomicrobiales</taxon>
        <taxon>Rhizobiaceae</taxon>
        <taxon>Rhizobium/Agrobacterium group</taxon>
        <taxon>Rhizobium</taxon>
    </lineage>
</organism>
<evidence type="ECO:0000256" key="1">
    <source>
        <dbReference type="SAM" id="Phobius"/>
    </source>
</evidence>
<gene>
    <name evidence="2" type="ORF">HNQ72_005065</name>
</gene>
<keyword evidence="3" id="KW-1185">Reference proteome</keyword>
<keyword evidence="1" id="KW-0812">Transmembrane</keyword>
<dbReference type="AlphaFoldDB" id="A0A7X0D285"/>
<feature type="transmembrane region" description="Helical" evidence="1">
    <location>
        <begin position="40"/>
        <end position="60"/>
    </location>
</feature>
<evidence type="ECO:0000313" key="3">
    <source>
        <dbReference type="Proteomes" id="UP000547879"/>
    </source>
</evidence>